<dbReference type="EMBL" id="JAGGKT010000006">
    <property type="protein sequence ID" value="MBP1932365.1"/>
    <property type="molecule type" value="Genomic_DNA"/>
</dbReference>
<organism evidence="8 9">
    <name type="scientific">Ammoniphilus resinae</name>
    <dbReference type="NCBI Taxonomy" id="861532"/>
    <lineage>
        <taxon>Bacteria</taxon>
        <taxon>Bacillati</taxon>
        <taxon>Bacillota</taxon>
        <taxon>Bacilli</taxon>
        <taxon>Bacillales</taxon>
        <taxon>Paenibacillaceae</taxon>
        <taxon>Aneurinibacillus group</taxon>
        <taxon>Ammoniphilus</taxon>
    </lineage>
</organism>
<keyword evidence="4" id="KW-0067">ATP-binding</keyword>
<dbReference type="InterPro" id="IPR020845">
    <property type="entry name" value="AMP-binding_CS"/>
</dbReference>
<proteinExistence type="predicted"/>
<keyword evidence="9" id="KW-1185">Reference proteome</keyword>
<dbReference type="InterPro" id="IPR042099">
    <property type="entry name" value="ANL_N_sf"/>
</dbReference>
<dbReference type="PROSITE" id="PS00455">
    <property type="entry name" value="AMP_BINDING"/>
    <property type="match status" value="1"/>
</dbReference>
<evidence type="ECO:0000256" key="1">
    <source>
        <dbReference type="ARBA" id="ARBA00013275"/>
    </source>
</evidence>
<dbReference type="InterPro" id="IPR000873">
    <property type="entry name" value="AMP-dep_synth/lig_dom"/>
</dbReference>
<dbReference type="GO" id="GO:0003987">
    <property type="term" value="F:acetate-CoA ligase activity"/>
    <property type="evidence" value="ECO:0007669"/>
    <property type="project" value="UniProtKB-EC"/>
</dbReference>
<evidence type="ECO:0000313" key="8">
    <source>
        <dbReference type="EMBL" id="MBP1932365.1"/>
    </source>
</evidence>
<reference evidence="8 9" key="1">
    <citation type="submission" date="2021-03" db="EMBL/GenBank/DDBJ databases">
        <title>Genomic Encyclopedia of Type Strains, Phase IV (KMG-IV): sequencing the most valuable type-strain genomes for metagenomic binning, comparative biology and taxonomic classification.</title>
        <authorList>
            <person name="Goeker M."/>
        </authorList>
    </citation>
    <scope>NUCLEOTIDE SEQUENCE [LARGE SCALE GENOMIC DNA]</scope>
    <source>
        <strain evidence="8 9">DSM 24738</strain>
    </source>
</reference>
<keyword evidence="5" id="KW-0007">Acetylation</keyword>
<evidence type="ECO:0000259" key="6">
    <source>
        <dbReference type="Pfam" id="PF00501"/>
    </source>
</evidence>
<dbReference type="Pfam" id="PF13193">
    <property type="entry name" value="AMP-binding_C"/>
    <property type="match status" value="1"/>
</dbReference>
<evidence type="ECO:0000256" key="5">
    <source>
        <dbReference type="ARBA" id="ARBA00022990"/>
    </source>
</evidence>
<name>A0ABS4GR58_9BACL</name>
<dbReference type="PANTHER" id="PTHR24095:SF14">
    <property type="entry name" value="ACETYL-COENZYME A SYNTHETASE 1"/>
    <property type="match status" value="1"/>
</dbReference>
<evidence type="ECO:0000259" key="7">
    <source>
        <dbReference type="Pfam" id="PF13193"/>
    </source>
</evidence>
<dbReference type="NCBIfam" id="NF003313">
    <property type="entry name" value="PRK04319.1"/>
    <property type="match status" value="1"/>
</dbReference>
<dbReference type="SUPFAM" id="SSF56801">
    <property type="entry name" value="Acetyl-CoA synthetase-like"/>
    <property type="match status" value="1"/>
</dbReference>
<comment type="caution">
    <text evidence="8">The sequence shown here is derived from an EMBL/GenBank/DDBJ whole genome shotgun (WGS) entry which is preliminary data.</text>
</comment>
<protein>
    <recommendedName>
        <fullName evidence="1">acetate--CoA ligase</fullName>
        <ecNumber evidence="1">6.2.1.1</ecNumber>
    </recommendedName>
</protein>
<dbReference type="EC" id="6.2.1.1" evidence="1"/>
<feature type="domain" description="AMP-dependent synthetase/ligase" evidence="6">
    <location>
        <begin position="55"/>
        <end position="423"/>
    </location>
</feature>
<evidence type="ECO:0000256" key="3">
    <source>
        <dbReference type="ARBA" id="ARBA00022741"/>
    </source>
</evidence>
<dbReference type="Gene3D" id="3.40.50.12780">
    <property type="entry name" value="N-terminal domain of ligase-like"/>
    <property type="match status" value="1"/>
</dbReference>
<dbReference type="PANTHER" id="PTHR24095">
    <property type="entry name" value="ACETYL-COENZYME A SYNTHETASE"/>
    <property type="match status" value="1"/>
</dbReference>
<gene>
    <name evidence="8" type="ORF">J2Z37_002366</name>
</gene>
<accession>A0ABS4GR58</accession>
<keyword evidence="3" id="KW-0547">Nucleotide-binding</keyword>
<dbReference type="Proteomes" id="UP001519343">
    <property type="component" value="Unassembled WGS sequence"/>
</dbReference>
<dbReference type="Gene3D" id="3.30.300.30">
    <property type="match status" value="1"/>
</dbReference>
<sequence length="586" mass="66227">MTLTYGNVIPPLDGNYHLKDYLKVREGFSWEQVEKDFSWYESGKVNIVYECVDRHVAEGYGEKLALHYLHGSKEVRCTYQELKDRTDHLATILKKYGVQKGDRVFIFLPKNLDCYISILAAIKIGAIAGPLFEGFMEESVRDRMLDCGAKVLITDPVLGKRITKSDFPDLQTVFVVAEAEDCTEGEVSLYEEYRKTRADQDVIEWVDLEDGFVIHYTSGSTGKPKGVLHRHRAMIHQYITGKWVLDIHEEDIYWCTSHPGWVTGSVYGIFAPLLNRATVVVNGGRFRAEFWYDIIQRAKVTIWYSAPTAFRMLMAEGDEELKSFDLSSVRHVLSVGEPLNPEAIKWGVEKLGVRIHDTWWMTETGAHLIVNLPSQSIKPGSMGRAFPGITVGILDESGREVPVGEIGQLCVKADYPGLMKEIWNNPEKYRSYFPYDGWYVSGDLAYVDEDGYVFFQGRNDDMINSSGERIGPFEVESKLIEHPAVAEAGVIGKPDGLRGEIVKAFIVLRPGYNPTARLLEEIRLFVRSELATHSAPREIEVLELLPKTRISGKIMRRVLKAWELNQDAGDTSQLDGGVCLRVALVD</sequence>
<evidence type="ECO:0000313" key="9">
    <source>
        <dbReference type="Proteomes" id="UP001519343"/>
    </source>
</evidence>
<dbReference type="RefSeq" id="WP_209810415.1">
    <property type="nucleotide sequence ID" value="NZ_JAGGKT010000006.1"/>
</dbReference>
<evidence type="ECO:0000256" key="2">
    <source>
        <dbReference type="ARBA" id="ARBA00022598"/>
    </source>
</evidence>
<dbReference type="Pfam" id="PF00501">
    <property type="entry name" value="AMP-binding"/>
    <property type="match status" value="1"/>
</dbReference>
<evidence type="ECO:0000256" key="4">
    <source>
        <dbReference type="ARBA" id="ARBA00022840"/>
    </source>
</evidence>
<feature type="domain" description="AMP-binding enzyme C-terminal" evidence="7">
    <location>
        <begin position="474"/>
        <end position="549"/>
    </location>
</feature>
<dbReference type="InterPro" id="IPR045851">
    <property type="entry name" value="AMP-bd_C_sf"/>
</dbReference>
<keyword evidence="2 8" id="KW-0436">Ligase</keyword>
<dbReference type="InterPro" id="IPR025110">
    <property type="entry name" value="AMP-bd_C"/>
</dbReference>